<gene>
    <name evidence="1" type="ORF">BKA15_005790</name>
</gene>
<dbReference type="Proteomes" id="UP000569914">
    <property type="component" value="Unassembled WGS sequence"/>
</dbReference>
<dbReference type="AlphaFoldDB" id="A0A7Y9LFU2"/>
<dbReference type="Gene3D" id="3.20.20.140">
    <property type="entry name" value="Metal-dependent hydrolases"/>
    <property type="match status" value="1"/>
</dbReference>
<dbReference type="EMBL" id="JACCBU010000001">
    <property type="protein sequence ID" value="NYE74461.1"/>
    <property type="molecule type" value="Genomic_DNA"/>
</dbReference>
<evidence type="ECO:0000313" key="1">
    <source>
        <dbReference type="EMBL" id="NYE74461.1"/>
    </source>
</evidence>
<name>A0A7Y9LFU2_9ACTN</name>
<accession>A0A7Y9LFU2</accession>
<dbReference type="PANTHER" id="PTHR43135">
    <property type="entry name" value="ALPHA-D-RIBOSE 1-METHYLPHOSPHONATE 5-TRIPHOSPHATE DIPHOSPHATASE"/>
    <property type="match status" value="1"/>
</dbReference>
<protein>
    <submittedName>
        <fullName evidence="1">Imidazolonepropionase-like amidohydrolase</fullName>
    </submittedName>
</protein>
<dbReference type="InterPro" id="IPR051781">
    <property type="entry name" value="Metallo-dep_Hydrolase"/>
</dbReference>
<dbReference type="GO" id="GO:0016810">
    <property type="term" value="F:hydrolase activity, acting on carbon-nitrogen (but not peptide) bonds"/>
    <property type="evidence" value="ECO:0007669"/>
    <property type="project" value="InterPro"/>
</dbReference>
<organism evidence="1 2">
    <name type="scientific">Microlunatus parietis</name>
    <dbReference type="NCBI Taxonomy" id="682979"/>
    <lineage>
        <taxon>Bacteria</taxon>
        <taxon>Bacillati</taxon>
        <taxon>Actinomycetota</taxon>
        <taxon>Actinomycetes</taxon>
        <taxon>Propionibacteriales</taxon>
        <taxon>Propionibacteriaceae</taxon>
        <taxon>Microlunatus</taxon>
    </lineage>
</organism>
<dbReference type="RefSeq" id="WP_179756780.1">
    <property type="nucleotide sequence ID" value="NZ_JACCBU010000001.1"/>
</dbReference>
<sequence length="364" mass="38767">MPDRLHLTGTLLPSDETSELWIVDGKLSDTPVAGAVTIMTGGWILPGLVDAHCHVGLDSGGAVDWATAEAQAIADRDAGALLIRDAGSPSDTRWIDDRDDLPKIIRAGRHLARPKRYLRDFAEEIEPAELITAVERQAAAGDGWVKLVGDWIDRDLGDLAPLWPVEVATAAIARAHELGVRVTAHVFGEQATHELIIAGVDGIEHGTGLTTEGIAIMAERQIALVPTMIQVGLFERFAAQGEPKFPAYAKHMRALQAGHRGILADARDAGVPIYAGTDAGGYQPHGLIGTEIARMADVIGAPAALAAGSWAARRWLGRPDRPVPGERAELVCYPADPRADPSVLTGPRHVVLGRTHRFLPGAGR</sequence>
<keyword evidence="1" id="KW-0378">Hydrolase</keyword>
<proteinExistence type="predicted"/>
<dbReference type="InterPro" id="IPR032466">
    <property type="entry name" value="Metal_Hydrolase"/>
</dbReference>
<comment type="caution">
    <text evidence="1">The sequence shown here is derived from an EMBL/GenBank/DDBJ whole genome shotgun (WGS) entry which is preliminary data.</text>
</comment>
<dbReference type="PANTHER" id="PTHR43135:SF4">
    <property type="entry name" value="AMIDOHYDROLASE-RELATED DOMAIN-CONTAINING PROTEIN"/>
    <property type="match status" value="1"/>
</dbReference>
<dbReference type="SUPFAM" id="SSF51556">
    <property type="entry name" value="Metallo-dependent hydrolases"/>
    <property type="match status" value="1"/>
</dbReference>
<dbReference type="InterPro" id="IPR011059">
    <property type="entry name" value="Metal-dep_hydrolase_composite"/>
</dbReference>
<evidence type="ECO:0000313" key="2">
    <source>
        <dbReference type="Proteomes" id="UP000569914"/>
    </source>
</evidence>
<dbReference type="Gene3D" id="2.30.40.10">
    <property type="entry name" value="Urease, subunit C, domain 1"/>
    <property type="match status" value="1"/>
</dbReference>
<reference evidence="1 2" key="1">
    <citation type="submission" date="2020-07" db="EMBL/GenBank/DDBJ databases">
        <title>Sequencing the genomes of 1000 actinobacteria strains.</title>
        <authorList>
            <person name="Klenk H.-P."/>
        </authorList>
    </citation>
    <scope>NUCLEOTIDE SEQUENCE [LARGE SCALE GENOMIC DNA]</scope>
    <source>
        <strain evidence="1 2">DSM 22083</strain>
    </source>
</reference>
<keyword evidence="2" id="KW-1185">Reference proteome</keyword>